<evidence type="ECO:0000256" key="3">
    <source>
        <dbReference type="ARBA" id="ARBA00022692"/>
    </source>
</evidence>
<evidence type="ECO:0008006" key="11">
    <source>
        <dbReference type="Google" id="ProtNLM"/>
    </source>
</evidence>
<keyword evidence="7 8" id="KW-0472">Membrane</keyword>
<organism evidence="9 10">
    <name type="scientific">Candidatus Yonathbacteria bacterium RIFCSPHIGHO2_01_FULL_51_10</name>
    <dbReference type="NCBI Taxonomy" id="1802723"/>
    <lineage>
        <taxon>Bacteria</taxon>
        <taxon>Candidatus Yonathiibacteriota</taxon>
    </lineage>
</organism>
<evidence type="ECO:0000256" key="7">
    <source>
        <dbReference type="ARBA" id="ARBA00023136"/>
    </source>
</evidence>
<keyword evidence="2" id="KW-0813">Transport</keyword>
<evidence type="ECO:0000256" key="5">
    <source>
        <dbReference type="ARBA" id="ARBA00022989"/>
    </source>
</evidence>
<comment type="caution">
    <text evidence="9">The sequence shown here is derived from an EMBL/GenBank/DDBJ whole genome shotgun (WGS) entry which is preliminary data.</text>
</comment>
<dbReference type="AlphaFoldDB" id="A0A1G2S5H6"/>
<evidence type="ECO:0000313" key="9">
    <source>
        <dbReference type="EMBL" id="OHA80326.1"/>
    </source>
</evidence>
<proteinExistence type="predicted"/>
<keyword evidence="3 8" id="KW-0812">Transmembrane</keyword>
<keyword evidence="5 8" id="KW-1133">Transmembrane helix</keyword>
<dbReference type="EMBL" id="MHUS01000026">
    <property type="protein sequence ID" value="OHA80326.1"/>
    <property type="molecule type" value="Genomic_DNA"/>
</dbReference>
<dbReference type="Gene3D" id="1.20.5.3310">
    <property type="match status" value="1"/>
</dbReference>
<comment type="subcellular location">
    <subcellularLocation>
        <location evidence="1">Membrane</location>
        <topology evidence="1">Single-pass membrane protein</topology>
    </subcellularLocation>
</comment>
<evidence type="ECO:0000256" key="4">
    <source>
        <dbReference type="ARBA" id="ARBA00022927"/>
    </source>
</evidence>
<keyword evidence="4" id="KW-0653">Protein transport</keyword>
<keyword evidence="6" id="KW-0811">Translocation</keyword>
<protein>
    <recommendedName>
        <fullName evidence="11">Sec-independent protein translocase protein TatA</fullName>
    </recommendedName>
</protein>
<sequence length="59" mass="6535">MFGLGINEVVIIGIVFLVLFYGAGKMTDIAKSVGRLTGEYKKGKMEVEKEIEKAKKDLK</sequence>
<evidence type="ECO:0000256" key="8">
    <source>
        <dbReference type="SAM" id="Phobius"/>
    </source>
</evidence>
<evidence type="ECO:0000313" key="10">
    <source>
        <dbReference type="Proteomes" id="UP000176997"/>
    </source>
</evidence>
<dbReference type="STRING" id="1802723.A2675_00600"/>
<feature type="transmembrane region" description="Helical" evidence="8">
    <location>
        <begin position="6"/>
        <end position="23"/>
    </location>
</feature>
<dbReference type="GO" id="GO:0015031">
    <property type="term" value="P:protein transport"/>
    <property type="evidence" value="ECO:0007669"/>
    <property type="project" value="UniProtKB-KW"/>
</dbReference>
<reference evidence="9 10" key="1">
    <citation type="journal article" date="2016" name="Nat. Commun.">
        <title>Thousands of microbial genomes shed light on interconnected biogeochemical processes in an aquifer system.</title>
        <authorList>
            <person name="Anantharaman K."/>
            <person name="Brown C.T."/>
            <person name="Hug L.A."/>
            <person name="Sharon I."/>
            <person name="Castelle C.J."/>
            <person name="Probst A.J."/>
            <person name="Thomas B.C."/>
            <person name="Singh A."/>
            <person name="Wilkins M.J."/>
            <person name="Karaoz U."/>
            <person name="Brodie E.L."/>
            <person name="Williams K.H."/>
            <person name="Hubbard S.S."/>
            <person name="Banfield J.F."/>
        </authorList>
    </citation>
    <scope>NUCLEOTIDE SEQUENCE [LARGE SCALE GENOMIC DNA]</scope>
</reference>
<dbReference type="Pfam" id="PF02416">
    <property type="entry name" value="TatA_B_E"/>
    <property type="match status" value="1"/>
</dbReference>
<dbReference type="InterPro" id="IPR003369">
    <property type="entry name" value="TatA/B/E"/>
</dbReference>
<dbReference type="Proteomes" id="UP000176997">
    <property type="component" value="Unassembled WGS sequence"/>
</dbReference>
<evidence type="ECO:0000256" key="2">
    <source>
        <dbReference type="ARBA" id="ARBA00022448"/>
    </source>
</evidence>
<gene>
    <name evidence="9" type="ORF">A2675_00600</name>
</gene>
<name>A0A1G2S5H6_9BACT</name>
<evidence type="ECO:0000256" key="6">
    <source>
        <dbReference type="ARBA" id="ARBA00023010"/>
    </source>
</evidence>
<evidence type="ECO:0000256" key="1">
    <source>
        <dbReference type="ARBA" id="ARBA00004167"/>
    </source>
</evidence>
<dbReference type="GO" id="GO:0016020">
    <property type="term" value="C:membrane"/>
    <property type="evidence" value="ECO:0007669"/>
    <property type="project" value="UniProtKB-ARBA"/>
</dbReference>
<accession>A0A1G2S5H6</accession>